<dbReference type="NCBIfam" id="TIGR01051">
    <property type="entry name" value="topA_bact"/>
    <property type="match status" value="1"/>
</dbReference>
<evidence type="ECO:0000256" key="3">
    <source>
        <dbReference type="ARBA" id="ARBA00022723"/>
    </source>
</evidence>
<feature type="site" description="Interaction with DNA" evidence="10">
    <location>
        <position position="148"/>
    </location>
</feature>
<dbReference type="InterPro" id="IPR013497">
    <property type="entry name" value="Topo_IA_cen"/>
</dbReference>
<dbReference type="Gene3D" id="1.10.290.10">
    <property type="entry name" value="Topoisomerase I, domain 4"/>
    <property type="match status" value="1"/>
</dbReference>
<dbReference type="Pfam" id="PF01396">
    <property type="entry name" value="Zn_ribbon_Top1"/>
    <property type="match status" value="2"/>
</dbReference>
<comment type="function">
    <text evidence="10">Releases the supercoiling and torsional tension of DNA, which is introduced during the DNA replication and transcription, by transiently cleaving and rejoining one strand of the DNA duplex. Introduces a single-strand break via transesterification at a target site in duplex DNA. The scissile phosphodiester is attacked by the catalytic tyrosine of the enzyme, resulting in the formation of a DNA-(5'-phosphotyrosyl)-enzyme intermediate and the expulsion of a 3'-OH DNA strand. The free DNA strand then undergoes passage around the unbroken strand, thus removing DNA supercoils. Finally, in the religation step, the DNA 3'-OH attacks the covalent intermediate to expel the active-site tyrosine and restore the DNA phosphodiester backbone.</text>
</comment>
<dbReference type="Gene3D" id="2.70.20.10">
    <property type="entry name" value="Topoisomerase I, domain 3"/>
    <property type="match status" value="1"/>
</dbReference>
<evidence type="ECO:0000256" key="6">
    <source>
        <dbReference type="ARBA" id="ARBA00022842"/>
    </source>
</evidence>
<evidence type="ECO:0000256" key="7">
    <source>
        <dbReference type="ARBA" id="ARBA00023029"/>
    </source>
</evidence>
<dbReference type="InterPro" id="IPR003601">
    <property type="entry name" value="Topo_IA_2"/>
</dbReference>
<feature type="compositionally biased region" description="Acidic residues" evidence="11">
    <location>
        <begin position="453"/>
        <end position="464"/>
    </location>
</feature>
<dbReference type="InterPro" id="IPR013498">
    <property type="entry name" value="Topo_IA_Znf"/>
</dbReference>
<dbReference type="GO" id="GO:0005694">
    <property type="term" value="C:chromosome"/>
    <property type="evidence" value="ECO:0007669"/>
    <property type="project" value="InterPro"/>
</dbReference>
<dbReference type="PROSITE" id="PS52039">
    <property type="entry name" value="TOPO_IA_2"/>
    <property type="match status" value="1"/>
</dbReference>
<evidence type="ECO:0000259" key="12">
    <source>
        <dbReference type="PROSITE" id="PS50880"/>
    </source>
</evidence>
<gene>
    <name evidence="10" type="primary">topA</name>
    <name evidence="14" type="ORF">A3G33_10035</name>
</gene>
<dbReference type="GO" id="GO:0006265">
    <property type="term" value="P:DNA topological change"/>
    <property type="evidence" value="ECO:0007669"/>
    <property type="project" value="UniProtKB-UniRule"/>
</dbReference>
<feature type="site" description="Interaction with DNA" evidence="10">
    <location>
        <position position="315"/>
    </location>
</feature>
<dbReference type="SUPFAM" id="SSF57783">
    <property type="entry name" value="Zinc beta-ribbon"/>
    <property type="match status" value="1"/>
</dbReference>
<evidence type="ECO:0000256" key="11">
    <source>
        <dbReference type="SAM" id="MobiDB-lite"/>
    </source>
</evidence>
<dbReference type="Pfam" id="PF01751">
    <property type="entry name" value="Toprim"/>
    <property type="match status" value="1"/>
</dbReference>
<dbReference type="AlphaFoldDB" id="A0A1G1L1Z1"/>
<dbReference type="Gene3D" id="3.40.50.140">
    <property type="match status" value="1"/>
</dbReference>
<dbReference type="PANTHER" id="PTHR42785">
    <property type="entry name" value="DNA TOPOISOMERASE, TYPE IA, CORE"/>
    <property type="match status" value="1"/>
</dbReference>
<dbReference type="Pfam" id="PF01131">
    <property type="entry name" value="Topoisom_bac"/>
    <property type="match status" value="1"/>
</dbReference>
<comment type="caution">
    <text evidence="14">The sequence shown here is derived from an EMBL/GenBank/DDBJ whole genome shotgun (WGS) entry which is preliminary data.</text>
</comment>
<comment type="subunit">
    <text evidence="10">Monomer.</text>
</comment>
<dbReference type="Proteomes" id="UP000178187">
    <property type="component" value="Unassembled WGS sequence"/>
</dbReference>
<feature type="site" description="Interaction with DNA" evidence="10">
    <location>
        <position position="520"/>
    </location>
</feature>
<evidence type="ECO:0000259" key="13">
    <source>
        <dbReference type="PROSITE" id="PS52039"/>
    </source>
</evidence>
<dbReference type="InterPro" id="IPR013825">
    <property type="entry name" value="Topo_IA_cen_sub2"/>
</dbReference>
<dbReference type="PROSITE" id="PS50880">
    <property type="entry name" value="TOPRIM"/>
    <property type="match status" value="1"/>
</dbReference>
<feature type="site" description="Interaction with DNA" evidence="10">
    <location>
        <position position="42"/>
    </location>
</feature>
<evidence type="ECO:0000313" key="14">
    <source>
        <dbReference type="EMBL" id="OGW99161.1"/>
    </source>
</evidence>
<feature type="compositionally biased region" description="Basic and acidic residues" evidence="11">
    <location>
        <begin position="700"/>
        <end position="719"/>
    </location>
</feature>
<dbReference type="CDD" id="cd00186">
    <property type="entry name" value="TOP1Ac"/>
    <property type="match status" value="1"/>
</dbReference>
<proteinExistence type="inferred from homology"/>
<dbReference type="InterPro" id="IPR023405">
    <property type="entry name" value="Topo_IA_core_domain"/>
</dbReference>
<keyword evidence="5" id="KW-0862">Zinc</keyword>
<keyword evidence="9 10" id="KW-0413">Isomerase</keyword>
<dbReference type="SMART" id="SM00493">
    <property type="entry name" value="TOPRIM"/>
    <property type="match status" value="1"/>
</dbReference>
<evidence type="ECO:0000313" key="15">
    <source>
        <dbReference type="Proteomes" id="UP000178187"/>
    </source>
</evidence>
<dbReference type="SUPFAM" id="SSF56712">
    <property type="entry name" value="Prokaryotic type I DNA topoisomerase"/>
    <property type="match status" value="1"/>
</dbReference>
<feature type="domain" description="Toprim" evidence="12">
    <location>
        <begin position="12"/>
        <end position="122"/>
    </location>
</feature>
<keyword evidence="4" id="KW-0863">Zinc-finger</keyword>
<dbReference type="GO" id="GO:0008270">
    <property type="term" value="F:zinc ion binding"/>
    <property type="evidence" value="ECO:0007669"/>
    <property type="project" value="UniProtKB-KW"/>
</dbReference>
<dbReference type="EMBL" id="MHFR01000013">
    <property type="protein sequence ID" value="OGW99161.1"/>
    <property type="molecule type" value="Genomic_DNA"/>
</dbReference>
<dbReference type="GO" id="GO:0003677">
    <property type="term" value="F:DNA binding"/>
    <property type="evidence" value="ECO:0007669"/>
    <property type="project" value="UniProtKB-KW"/>
</dbReference>
<dbReference type="Gene3D" id="3.30.65.10">
    <property type="entry name" value="Bacterial Topoisomerase I, domain 1"/>
    <property type="match status" value="2"/>
</dbReference>
<dbReference type="EC" id="5.6.2.1" evidence="10"/>
<feature type="site" description="Interaction with DNA" evidence="10">
    <location>
        <position position="152"/>
    </location>
</feature>
<keyword evidence="7 10" id="KW-0799">Topoisomerase</keyword>
<dbReference type="PANTHER" id="PTHR42785:SF1">
    <property type="entry name" value="DNA TOPOISOMERASE"/>
    <property type="match status" value="1"/>
</dbReference>
<dbReference type="PRINTS" id="PR00417">
    <property type="entry name" value="PRTPISMRASEI"/>
</dbReference>
<feature type="domain" description="Topo IA-type catalytic" evidence="13">
    <location>
        <begin position="138"/>
        <end position="589"/>
    </location>
</feature>
<dbReference type="InterPro" id="IPR005733">
    <property type="entry name" value="TopoI_bac-type"/>
</dbReference>
<organism evidence="14 15">
    <name type="scientific">Candidatus Danuiimicrobium aquiferis</name>
    <dbReference type="NCBI Taxonomy" id="1801832"/>
    <lineage>
        <taxon>Bacteria</taxon>
        <taxon>Pseudomonadati</taxon>
        <taxon>Candidatus Omnitrophota</taxon>
        <taxon>Candidatus Danuiimicrobium</taxon>
    </lineage>
</organism>
<dbReference type="InterPro" id="IPR006171">
    <property type="entry name" value="TOPRIM_dom"/>
</dbReference>
<evidence type="ECO:0000256" key="10">
    <source>
        <dbReference type="HAMAP-Rule" id="MF_00952"/>
    </source>
</evidence>
<feature type="region of interest" description="Disordered" evidence="11">
    <location>
        <begin position="443"/>
        <end position="464"/>
    </location>
</feature>
<feature type="active site" description="O-(5'-phospho-DNA)-tyrosine intermediate" evidence="10">
    <location>
        <position position="313"/>
    </location>
</feature>
<feature type="site" description="Interaction with DNA" evidence="10">
    <location>
        <position position="157"/>
    </location>
</feature>
<accession>A0A1G1L1Z1</accession>
<dbReference type="CDD" id="cd03363">
    <property type="entry name" value="TOPRIM_TopoIA_TopoI"/>
    <property type="match status" value="1"/>
</dbReference>
<keyword evidence="6" id="KW-0460">Magnesium</keyword>
<feature type="compositionally biased region" description="Basic and acidic residues" evidence="11">
    <location>
        <begin position="443"/>
        <end position="452"/>
    </location>
</feature>
<dbReference type="SMART" id="SM00437">
    <property type="entry name" value="TOP1Ac"/>
    <property type="match status" value="1"/>
</dbReference>
<feature type="region of interest" description="Interaction with DNA" evidence="10">
    <location>
        <begin position="172"/>
        <end position="177"/>
    </location>
</feature>
<dbReference type="SMART" id="SM00436">
    <property type="entry name" value="TOP1Bc"/>
    <property type="match status" value="1"/>
</dbReference>
<sequence>MAVKKAEKSKTKHLVIVESPTKAGTINKFLGKDYHVEASFGHVRDLPKSKMGVDVANDFVPQYIIPSKAKKTVNKLKKAAEGMQTIFLAADPDREGEAISWHLAAIFNGSKADIKRVEFNELTKEAVCRAFEHPREIDENLVNAQQARRILDRVVGYELSPLLWKKVQRGLSAGRVQSVALRIIVEREREIRAFVPEEYWSLHAELSSKRPEQQSKIFTAKLVKIGKEKAEIHREDEMLGVKNALTNAEFRVLSVQKKERQRKAQAPYTTSKLQQEAYNRLGFSAVKTMKVAQSLYEGVDLGKDGGPVGLITYMRTDSVNIADVARKEASQYIYEKFGSEYYPQTPNMYKSKKGAQEAHEAIRPSSAYREPEKIKSHLNEEQYKLYDLIWRKFVSSQMTPARDLVTSIDIQAGTEYFFKASGTKNIFPGFSAVFGDFQKNVEKKENEDKKEEADESGDVNDDFPELEDNELLNLHQLTGNQHFTKPPPRFNDASLVKILEEKGIGRPSTYAPTISTLVYRNYAERKGGALMPTELADTVIDLLVNHFPVILDVEFTARMEEDLDLIEEGKADWVKILKEFHEPFEKQLVEAREKMKDMKKPVVETDEKCEKCGKTMVIRWGRFGKFIACSGFPECRNTKAISTGVPCPKENCGGSLVPRRSKGNRKFFGCSKYPACDYIANQLPKSDSSESSPVPSSAESGEKPSTDGHQSKASTEKIQ</sequence>
<dbReference type="InterPro" id="IPR000380">
    <property type="entry name" value="Topo_IA"/>
</dbReference>
<evidence type="ECO:0000256" key="4">
    <source>
        <dbReference type="ARBA" id="ARBA00022771"/>
    </source>
</evidence>
<dbReference type="InterPro" id="IPR013824">
    <property type="entry name" value="Topo_IA_cen_sub1"/>
</dbReference>
<keyword evidence="3" id="KW-0479">Metal-binding</keyword>
<evidence type="ECO:0000256" key="8">
    <source>
        <dbReference type="ARBA" id="ARBA00023125"/>
    </source>
</evidence>
<feature type="site" description="Interaction with DNA" evidence="10">
    <location>
        <position position="149"/>
    </location>
</feature>
<comment type="catalytic activity">
    <reaction evidence="1 10">
        <text>ATP-independent breakage of single-stranded DNA, followed by passage and rejoining.</text>
        <dbReference type="EC" id="5.6.2.1"/>
    </reaction>
</comment>
<evidence type="ECO:0000256" key="9">
    <source>
        <dbReference type="ARBA" id="ARBA00023235"/>
    </source>
</evidence>
<dbReference type="Gene3D" id="1.10.460.10">
    <property type="entry name" value="Topoisomerase I, domain 2"/>
    <property type="match status" value="1"/>
</dbReference>
<dbReference type="InterPro" id="IPR013826">
    <property type="entry name" value="Topo_IA_cen_sub3"/>
</dbReference>
<feature type="region of interest" description="Disordered" evidence="11">
    <location>
        <begin position="684"/>
        <end position="719"/>
    </location>
</feature>
<name>A0A1G1L1Z1_9BACT</name>
<dbReference type="GO" id="GO:0003917">
    <property type="term" value="F:DNA topoisomerase type I (single strand cut, ATP-independent) activity"/>
    <property type="evidence" value="ECO:0007669"/>
    <property type="project" value="UniProtKB-UniRule"/>
</dbReference>
<feature type="compositionally biased region" description="Low complexity" evidence="11">
    <location>
        <begin position="684"/>
        <end position="699"/>
    </location>
</feature>
<comment type="similarity">
    <text evidence="2 10">Belongs to the type IA topoisomerase family.</text>
</comment>
<evidence type="ECO:0000256" key="1">
    <source>
        <dbReference type="ARBA" id="ARBA00000213"/>
    </source>
</evidence>
<keyword evidence="8 10" id="KW-0238">DNA-binding</keyword>
<protein>
    <recommendedName>
        <fullName evidence="10">DNA topoisomerase 1</fullName>
        <ecNumber evidence="10">5.6.2.1</ecNumber>
    </recommendedName>
    <alternativeName>
        <fullName evidence="10">DNA topoisomerase I</fullName>
    </alternativeName>
</protein>
<dbReference type="InterPro" id="IPR028612">
    <property type="entry name" value="Topoisom_1_IA"/>
</dbReference>
<dbReference type="HAMAP" id="MF_00952">
    <property type="entry name" value="Topoisom_1_prok"/>
    <property type="match status" value="1"/>
</dbReference>
<dbReference type="InterPro" id="IPR034149">
    <property type="entry name" value="TOPRIM_TopoI"/>
</dbReference>
<dbReference type="InterPro" id="IPR003602">
    <property type="entry name" value="Topo_IA_DNA-bd_dom"/>
</dbReference>
<evidence type="ECO:0000256" key="2">
    <source>
        <dbReference type="ARBA" id="ARBA00009446"/>
    </source>
</evidence>
<evidence type="ECO:0000256" key="5">
    <source>
        <dbReference type="ARBA" id="ARBA00022833"/>
    </source>
</evidence>
<reference evidence="14 15" key="1">
    <citation type="journal article" date="2016" name="Nat. Commun.">
        <title>Thousands of microbial genomes shed light on interconnected biogeochemical processes in an aquifer system.</title>
        <authorList>
            <person name="Anantharaman K."/>
            <person name="Brown C.T."/>
            <person name="Hug L.A."/>
            <person name="Sharon I."/>
            <person name="Castelle C.J."/>
            <person name="Probst A.J."/>
            <person name="Thomas B.C."/>
            <person name="Singh A."/>
            <person name="Wilkins M.J."/>
            <person name="Karaoz U."/>
            <person name="Brodie E.L."/>
            <person name="Williams K.H."/>
            <person name="Hubbard S.S."/>
            <person name="Banfield J.F."/>
        </authorList>
    </citation>
    <scope>NUCLEOTIDE SEQUENCE [LARGE SCALE GENOMIC DNA]</scope>
</reference>
<feature type="site" description="Interaction with DNA" evidence="10">
    <location>
        <position position="164"/>
    </location>
</feature>